<keyword evidence="3" id="KW-0833">Ubl conjugation pathway</keyword>
<name>A0A1F7GBA3_9BACT</name>
<evidence type="ECO:0000313" key="6">
    <source>
        <dbReference type="EMBL" id="OGK16144.1"/>
    </source>
</evidence>
<dbReference type="Proteomes" id="UP000178372">
    <property type="component" value="Unassembled WGS sequence"/>
</dbReference>
<dbReference type="SMART" id="SM00710">
    <property type="entry name" value="PbH1"/>
    <property type="match status" value="10"/>
</dbReference>
<evidence type="ECO:0000256" key="4">
    <source>
        <dbReference type="SAM" id="Phobius"/>
    </source>
</evidence>
<comment type="pathway">
    <text evidence="1">Protein modification; protein ubiquitination.</text>
</comment>
<dbReference type="PANTHER" id="PTHR22990">
    <property type="entry name" value="F-BOX ONLY PROTEIN"/>
    <property type="match status" value="1"/>
</dbReference>
<keyword evidence="4" id="KW-1133">Transmembrane helix</keyword>
<proteinExistence type="predicted"/>
<organism evidence="6 7">
    <name type="scientific">Candidatus Roizmanbacteria bacterium RIFCSPHIGHO2_01_FULL_39_12b</name>
    <dbReference type="NCBI Taxonomy" id="1802030"/>
    <lineage>
        <taxon>Bacteria</taxon>
        <taxon>Candidatus Roizmaniibacteriota</taxon>
    </lineage>
</organism>
<gene>
    <name evidence="6" type="ORF">A2690_01760</name>
</gene>
<protein>
    <recommendedName>
        <fullName evidence="5">Right handed beta helix domain-containing protein</fullName>
    </recommendedName>
</protein>
<dbReference type="SUPFAM" id="SSF51126">
    <property type="entry name" value="Pectin lyase-like"/>
    <property type="match status" value="2"/>
</dbReference>
<feature type="domain" description="Right handed beta helix" evidence="5">
    <location>
        <begin position="230"/>
        <end position="380"/>
    </location>
</feature>
<dbReference type="InterPro" id="IPR022441">
    <property type="entry name" value="Para_beta_helix_rpt-2"/>
</dbReference>
<dbReference type="EMBL" id="MFZF01000020">
    <property type="protein sequence ID" value="OGK16144.1"/>
    <property type="molecule type" value="Genomic_DNA"/>
</dbReference>
<dbReference type="InterPro" id="IPR051550">
    <property type="entry name" value="SCF-Subunits/Alg-Epimerases"/>
</dbReference>
<dbReference type="InterPro" id="IPR012334">
    <property type="entry name" value="Pectin_lyas_fold"/>
</dbReference>
<keyword evidence="4" id="KW-0472">Membrane</keyword>
<dbReference type="AlphaFoldDB" id="A0A1F7GBA3"/>
<evidence type="ECO:0000313" key="7">
    <source>
        <dbReference type="Proteomes" id="UP000178372"/>
    </source>
</evidence>
<accession>A0A1F7GBA3</accession>
<reference evidence="6 7" key="1">
    <citation type="journal article" date="2016" name="Nat. Commun.">
        <title>Thousands of microbial genomes shed light on interconnected biogeochemical processes in an aquifer system.</title>
        <authorList>
            <person name="Anantharaman K."/>
            <person name="Brown C.T."/>
            <person name="Hug L.A."/>
            <person name="Sharon I."/>
            <person name="Castelle C.J."/>
            <person name="Probst A.J."/>
            <person name="Thomas B.C."/>
            <person name="Singh A."/>
            <person name="Wilkins M.J."/>
            <person name="Karaoz U."/>
            <person name="Brodie E.L."/>
            <person name="Williams K.H."/>
            <person name="Hubbard S.S."/>
            <person name="Banfield J.F."/>
        </authorList>
    </citation>
    <scope>NUCLEOTIDE SEQUENCE [LARGE SCALE GENOMIC DNA]</scope>
</reference>
<evidence type="ECO:0000256" key="1">
    <source>
        <dbReference type="ARBA" id="ARBA00004906"/>
    </source>
</evidence>
<feature type="transmembrane region" description="Helical" evidence="4">
    <location>
        <begin position="12"/>
        <end position="34"/>
    </location>
</feature>
<keyword evidence="2" id="KW-0677">Repeat</keyword>
<dbReference type="InterPro" id="IPR006626">
    <property type="entry name" value="PbH1"/>
</dbReference>
<evidence type="ECO:0000256" key="3">
    <source>
        <dbReference type="ARBA" id="ARBA00022786"/>
    </source>
</evidence>
<dbReference type="InterPro" id="IPR011050">
    <property type="entry name" value="Pectin_lyase_fold/virulence"/>
</dbReference>
<dbReference type="NCBIfam" id="TIGR03804">
    <property type="entry name" value="para_beta_helix"/>
    <property type="match status" value="1"/>
</dbReference>
<sequence>MSFKKTVRNQLIKPIIFTILISVGLLLFLIQLIINPLGQPQTKNIKAESWFEDSVKNQESLLVPTITIDFYSSKEQIIRYKKLYEQSISQPKISPVLTFDLKTAPSQADVYSQISPIYPPVLPKPLFVKTEKYVCPDGIKGENGCDFIGGDGLQEAIDSAPKSSLEKITKIYLRPGHYRRSRPTAVSGFDQAGQPKDIWAQWTVEDKFLIIEGEDNVVLDNYEGNVAAGLFIKDGYVWVNKVRFDNTAETMLLAAGTARVNITFNTFRQGKIAILIEEQVIGNIRDNQMIGGFERGIHISGNGQVKIAHNTISQAKIVGISTDAFAKTRIDNNWFENNTYGIDISKQSRTTITNNSLLRQKITALHLYDQVEALVVNNDFFQTTSGSPNDKWSRANLVSIDNLNSAENNQIVVKNNLIHDSNGFGIYVNNVSGVPVSILSNRFDQNKGYFGALVLDKAKSITIAGNSIYFNDGRGVSTFNASTGWIYNNLVVNNSHIGIQAEHYSEFDIYNNTLVGNGNNNLHLTCSLNDWTNTFIKNNIAANERLMSNPHDDPRLCGKGANYFLGGKVAINNVREFKSNWSWLSKPWELACQPEISNNCTNADFHGLDHHPWWYDTQYKNMAADPMFIDYNNADLRLKMNSPAKSAGTTGEEIGAYGGPNRCLLDPGLPGCWHPPTRVTQTILSPDGKTNYGRTCNLVKQYGKQSWLPFAGQTECSGWSSVASKLNLGSYQGNSQTGYASFVYQKGDIQWLDQSVIVDTVKTAHRLCPINEATGQLDRNNCKPWEYYNLPKIEGIRNRISDMDSYVEYKNNQRILSQTLLDENGSFVYSRTCSFTDSRPNIWDGEPATKNCNDWQTYPLGGFISNDPVQKYQGIASLVKFIDNQNYYYYQYFLSNNGQNIWARECPGDKYKGIVWSNCENWGQDTIAELKLPMNMALTVDINTLFSYCPINKIWDGERCN</sequence>
<dbReference type="Gene3D" id="2.160.20.10">
    <property type="entry name" value="Single-stranded right-handed beta-helix, Pectin lyase-like"/>
    <property type="match status" value="2"/>
</dbReference>
<dbReference type="InterPro" id="IPR039448">
    <property type="entry name" value="Beta_helix"/>
</dbReference>
<comment type="caution">
    <text evidence="6">The sequence shown here is derived from an EMBL/GenBank/DDBJ whole genome shotgun (WGS) entry which is preliminary data.</text>
</comment>
<keyword evidence="4" id="KW-0812">Transmembrane</keyword>
<dbReference type="Pfam" id="PF13229">
    <property type="entry name" value="Beta_helix"/>
    <property type="match status" value="2"/>
</dbReference>
<dbReference type="PANTHER" id="PTHR22990:SF15">
    <property type="entry name" value="F-BOX ONLY PROTEIN 10"/>
    <property type="match status" value="1"/>
</dbReference>
<evidence type="ECO:0000256" key="2">
    <source>
        <dbReference type="ARBA" id="ARBA00022737"/>
    </source>
</evidence>
<feature type="domain" description="Right handed beta helix" evidence="5">
    <location>
        <begin position="407"/>
        <end position="561"/>
    </location>
</feature>
<evidence type="ECO:0000259" key="5">
    <source>
        <dbReference type="Pfam" id="PF13229"/>
    </source>
</evidence>